<dbReference type="Pfam" id="PF15628">
    <property type="entry name" value="RRM_DME"/>
    <property type="match status" value="1"/>
</dbReference>
<evidence type="ECO:0000256" key="10">
    <source>
        <dbReference type="SAM" id="MobiDB-lite"/>
    </source>
</evidence>
<feature type="region of interest" description="Disordered" evidence="10">
    <location>
        <begin position="350"/>
        <end position="413"/>
    </location>
</feature>
<dbReference type="InterPro" id="IPR011257">
    <property type="entry name" value="DNA_glycosylase"/>
</dbReference>
<name>A0A834LU27_RHOSS</name>
<evidence type="ECO:0000259" key="11">
    <source>
        <dbReference type="SMART" id="SM00478"/>
    </source>
</evidence>
<dbReference type="EMBL" id="WJXA01000003">
    <property type="protein sequence ID" value="KAF7146863.1"/>
    <property type="molecule type" value="Genomic_DNA"/>
</dbReference>
<dbReference type="CDD" id="cd00056">
    <property type="entry name" value="ENDO3c"/>
    <property type="match status" value="1"/>
</dbReference>
<feature type="compositionally biased region" description="Polar residues" evidence="10">
    <location>
        <begin position="1343"/>
        <end position="1356"/>
    </location>
</feature>
<accession>A0A834LU27</accession>
<keyword evidence="9" id="KW-0539">Nucleus</keyword>
<evidence type="ECO:0000256" key="1">
    <source>
        <dbReference type="ARBA" id="ARBA00001966"/>
    </source>
</evidence>
<dbReference type="GO" id="GO:0046872">
    <property type="term" value="F:metal ion binding"/>
    <property type="evidence" value="ECO:0007669"/>
    <property type="project" value="UniProtKB-KW"/>
</dbReference>
<dbReference type="GO" id="GO:0005634">
    <property type="term" value="C:nucleus"/>
    <property type="evidence" value="ECO:0007669"/>
    <property type="project" value="UniProtKB-SubCell"/>
</dbReference>
<dbReference type="GO" id="GO:0035514">
    <property type="term" value="F:DNA demethylase activity"/>
    <property type="evidence" value="ECO:0007669"/>
    <property type="project" value="InterPro"/>
</dbReference>
<feature type="region of interest" description="Disordered" evidence="10">
    <location>
        <begin position="252"/>
        <end position="282"/>
    </location>
</feature>
<feature type="domain" description="HhH-GPD" evidence="11">
    <location>
        <begin position="1384"/>
        <end position="1526"/>
    </location>
</feature>
<dbReference type="Gene3D" id="1.10.1670.10">
    <property type="entry name" value="Helix-hairpin-Helix base-excision DNA repair enzymes (C-terminal)"/>
    <property type="match status" value="1"/>
</dbReference>
<organism evidence="12 13">
    <name type="scientific">Rhododendron simsii</name>
    <name type="common">Sims's rhododendron</name>
    <dbReference type="NCBI Taxonomy" id="118357"/>
    <lineage>
        <taxon>Eukaryota</taxon>
        <taxon>Viridiplantae</taxon>
        <taxon>Streptophyta</taxon>
        <taxon>Embryophyta</taxon>
        <taxon>Tracheophyta</taxon>
        <taxon>Spermatophyta</taxon>
        <taxon>Magnoliopsida</taxon>
        <taxon>eudicotyledons</taxon>
        <taxon>Gunneridae</taxon>
        <taxon>Pentapetalae</taxon>
        <taxon>asterids</taxon>
        <taxon>Ericales</taxon>
        <taxon>Ericaceae</taxon>
        <taxon>Ericoideae</taxon>
        <taxon>Rhodoreae</taxon>
        <taxon>Rhododendron</taxon>
    </lineage>
</organism>
<reference evidence="12" key="1">
    <citation type="submission" date="2019-11" db="EMBL/GenBank/DDBJ databases">
        <authorList>
            <person name="Liu Y."/>
            <person name="Hou J."/>
            <person name="Li T.-Q."/>
            <person name="Guan C.-H."/>
            <person name="Wu X."/>
            <person name="Wu H.-Z."/>
            <person name="Ling F."/>
            <person name="Zhang R."/>
            <person name="Shi X.-G."/>
            <person name="Ren J.-P."/>
            <person name="Chen E.-F."/>
            <person name="Sun J.-M."/>
        </authorList>
    </citation>
    <scope>NUCLEOTIDE SEQUENCE</scope>
    <source>
        <strain evidence="12">Adult_tree_wgs_1</strain>
        <tissue evidence="12">Leaves</tissue>
    </source>
</reference>
<dbReference type="SMART" id="SM00478">
    <property type="entry name" value="ENDO3c"/>
    <property type="match status" value="1"/>
</dbReference>
<feature type="compositionally biased region" description="Polar residues" evidence="10">
    <location>
        <begin position="1254"/>
        <end position="1278"/>
    </location>
</feature>
<feature type="region of interest" description="Disordered" evidence="10">
    <location>
        <begin position="1343"/>
        <end position="1365"/>
    </location>
</feature>
<feature type="region of interest" description="Disordered" evidence="10">
    <location>
        <begin position="1254"/>
        <end position="1314"/>
    </location>
</feature>
<feature type="compositionally biased region" description="Basic residues" evidence="10">
    <location>
        <begin position="368"/>
        <end position="377"/>
    </location>
</feature>
<dbReference type="Gene3D" id="1.10.340.30">
    <property type="entry name" value="Hypothetical protein, domain 2"/>
    <property type="match status" value="1"/>
</dbReference>
<keyword evidence="13" id="KW-1185">Reference proteome</keyword>
<feature type="compositionally biased region" description="Basic residues" evidence="10">
    <location>
        <begin position="404"/>
        <end position="413"/>
    </location>
</feature>
<dbReference type="PANTHER" id="PTHR46213:SF24">
    <property type="entry name" value="HHH-GPD DOMAIN-CONTAINING PROTEIN"/>
    <property type="match status" value="1"/>
</dbReference>
<comment type="caution">
    <text evidence="12">The sequence shown here is derived from an EMBL/GenBank/DDBJ whole genome shotgun (WGS) entry which is preliminary data.</text>
</comment>
<keyword evidence="8" id="KW-0238">DNA-binding</keyword>
<dbReference type="InterPro" id="IPR044811">
    <property type="entry name" value="DME/ROS1"/>
</dbReference>
<dbReference type="SMART" id="SM00525">
    <property type="entry name" value="FES"/>
    <property type="match status" value="1"/>
</dbReference>
<feature type="compositionally biased region" description="Polar residues" evidence="10">
    <location>
        <begin position="255"/>
        <end position="275"/>
    </location>
</feature>
<dbReference type="InterPro" id="IPR023170">
    <property type="entry name" value="HhH_base_excis_C"/>
</dbReference>
<evidence type="ECO:0000256" key="3">
    <source>
        <dbReference type="ARBA" id="ARBA00005646"/>
    </source>
</evidence>
<evidence type="ECO:0000313" key="12">
    <source>
        <dbReference type="EMBL" id="KAF7146863.1"/>
    </source>
</evidence>
<dbReference type="Proteomes" id="UP000626092">
    <property type="component" value="Unassembled WGS sequence"/>
</dbReference>
<dbReference type="InterPro" id="IPR003265">
    <property type="entry name" value="HhH-GPD_domain"/>
</dbReference>
<evidence type="ECO:0000256" key="8">
    <source>
        <dbReference type="ARBA" id="ARBA00023125"/>
    </source>
</evidence>
<dbReference type="GO" id="GO:0141166">
    <property type="term" value="P:chromosomal 5-methylcytosine DNA demethylation pathway"/>
    <property type="evidence" value="ECO:0007669"/>
    <property type="project" value="InterPro"/>
</dbReference>
<dbReference type="InterPro" id="IPR028925">
    <property type="entry name" value="RRM_DME"/>
</dbReference>
<evidence type="ECO:0000256" key="9">
    <source>
        <dbReference type="ARBA" id="ARBA00023242"/>
    </source>
</evidence>
<keyword evidence="7" id="KW-0411">Iron-sulfur</keyword>
<comment type="cofactor">
    <cofactor evidence="1">
        <name>[4Fe-4S] cluster</name>
        <dbReference type="ChEBI" id="CHEBI:49883"/>
    </cofactor>
</comment>
<evidence type="ECO:0000313" key="13">
    <source>
        <dbReference type="Proteomes" id="UP000626092"/>
    </source>
</evidence>
<dbReference type="GO" id="GO:0006284">
    <property type="term" value="P:base-excision repair"/>
    <property type="evidence" value="ECO:0007669"/>
    <property type="project" value="InterPro"/>
</dbReference>
<keyword evidence="5" id="KW-0479">Metal-binding</keyword>
<evidence type="ECO:0000256" key="7">
    <source>
        <dbReference type="ARBA" id="ARBA00023014"/>
    </source>
</evidence>
<keyword evidence="4" id="KW-0004">4Fe-4S</keyword>
<dbReference type="OrthoDB" id="5607at2759"/>
<evidence type="ECO:0000256" key="6">
    <source>
        <dbReference type="ARBA" id="ARBA00023004"/>
    </source>
</evidence>
<dbReference type="Pfam" id="PF15629">
    <property type="entry name" value="Perm-CXXC"/>
    <property type="match status" value="1"/>
</dbReference>
<comment type="similarity">
    <text evidence="3">Belongs to the DNA glycosylase family. DEMETER subfamily.</text>
</comment>
<comment type="subcellular location">
    <subcellularLocation>
        <location evidence="2">Nucleus</location>
    </subcellularLocation>
</comment>
<evidence type="ECO:0000256" key="5">
    <source>
        <dbReference type="ARBA" id="ARBA00022723"/>
    </source>
</evidence>
<keyword evidence="6" id="KW-0408">Iron</keyword>
<dbReference type="InterPro" id="IPR003651">
    <property type="entry name" value="Endonuclease3_FeS-loop_motif"/>
</dbReference>
<dbReference type="SUPFAM" id="SSF48150">
    <property type="entry name" value="DNA-glycosylase"/>
    <property type="match status" value="2"/>
</dbReference>
<sequence>MNSRMNYGRGFVNPPENEVRIRAPWMPQTPGNPIISRSNGNGVPVGRHVINQPGITNFQDLIGCSDQQFQQHMNYNATRENFSTIGFMGQNDRSYDLGVQQAQQGGSNQRVGSYNLGVQQAQQGGSNQRVGSYNLGVLQAQPGASNQRVGSYTDNFGNDSAVCYNNPLAEVFTKKSAASVASANGAFSQNMQSENILPTILNSYTKVDSSWTEGNFTSLLLGSENPNLDSNHLIMANKSPQMPRDGFPVPFRPNYNLNSPPRSEADATSSTTNSFPFAPVTPDHAKQFENHRRSVMLSFSVDESSSQEKDKLENLLSSSEAIEDHCTGLLRNIVDSSSAAVSTSLMEKNNLVGGDQGIDLNKTPQLKPPKRRKHRPKVVVEGKPKRTPKPKPPMDSNSKETPSGKRKYVRKKPIVTKEEPKEKSCKMKLNFDLENDENAEMRVKADNLPEKINQVNPADFNLNLDSHTTELCTRINGVGAETSEIRVQNGKTFTHNHPMTQMPAERIPLPERHSTSASPAAIKHHTLNALARSLSMRNGSSYQNSDKNGYSHEHRHLQTEFNGNVSQKQQNTCINPEETRQMMWHSTPQIVALNSTNSNERRGLKREYHNRIMQAGFASYSQMGSPFLRRGIYQVHDHNTNSHNFGISCSETQKKRRMEFPITESRNTVYANSYTFNGRMSDANFGGDKTSTKLMNGVNSSSGGGQSHCMTSAHNLQKQIRASELHPNTQSMAQKKFNGSTHVHDMTSLIMMANSHLLSSTLSKKGPFTYSFEQGVETSQARRSVNGLQMASTSFSLVSHDYRQSSMKTRGQPGQQQYLDAIHEITCRLQGLNITGLSKDNHRREQNAIVPYKGDGTMVPYEGFDNIKKRKPRPKVDLDPETNRIWQLLMGKEGSEGAEAGDKNTEKWWEEERKVFCGRADSFIARMHLVQGDRRFSRWKGSVVDSVIGVFLTQNVSDHLSSSAFMSLAARFPLRSKNADPECYKSGTTVSAKEPEIQMLFPNGTIKWYDTIPRQPLYNQASVQYHGSSESRIGDPTSGTGRTSLATEHNRIGDASLSSSQNSSEFFSLEVNKGVQSYTGSNSEAEDSSRKSQANLINGPPTLPHMRTSPFQELQSPVNGSLHFDERSTHLHKQSAHINYNWQIPGLDIVNTMKSPASSTHPMNSNISEHKQGPNPPTYFQTHMTQNLAAQGVGHFRIFTEECMSSLPSTPSGVTNGKERDYVNRTGHTTEKTFVEQNGVPMMQAPTFGNFSQTGKGHFSLSSTHQQERSTTFHSESASAKEPVRPTETVAMGQSGTRHQLPKDPQNRSKAFGAEKGINSSYKQKFQEAKIVEANAKDELYSSGKTTTGMSTNMSNARKAKREDEKRNSFDWDSLRKLVEPNGTKIERSKEAMDSLDYEAIRCADVSEISNAIKERGMNNMLAERIQDFLNRLVKDHGSIDLEWLRDVPPDKAKDYLLSIWGLGLKSVECVRLLTLHHLAFPVDTNVGRIAVRLGWVPLQPLPESLQLHLLELYELHYQMITFGKVFCTKSKPNCNACPMRGECRHFASAFASARLALPGPEEKSIVSSTPPAATDKSTTIGIRPMPLLTAERNEPKEIGSVLRNCEPIVEEPATPEPETAEVTVSDIEDAFYEDPDEIPTIKLNLEEFTLNLHNYVQENMELQEGDMSKALVALNPQAASIPTQKLKNVSRLRTEHQVYELPDSHPLLNGLDKREPDDPSPYLLAIWTPGETANSVQLPEGRCGSQESGKLCNEKTCFSCNSMREANAHTVRGTILIPCRTAMRGSFPLNGTYFQVNEMFADHESSLNPIDVPRAWIWNLPRRTVYFGTSVSTIFKGLTTEGIQYCFWRGFVCVRGFDHRTRAPRPLMARLHFPASKLAKTKNEDK</sequence>
<evidence type="ECO:0000256" key="2">
    <source>
        <dbReference type="ARBA" id="ARBA00004123"/>
    </source>
</evidence>
<proteinExistence type="inferred from homology"/>
<dbReference type="GO" id="GO:0003677">
    <property type="term" value="F:DNA binding"/>
    <property type="evidence" value="ECO:0007669"/>
    <property type="project" value="UniProtKB-KW"/>
</dbReference>
<protein>
    <recommendedName>
        <fullName evidence="11">HhH-GPD domain-containing protein</fullName>
    </recommendedName>
</protein>
<dbReference type="GO" id="GO:0051539">
    <property type="term" value="F:4 iron, 4 sulfur cluster binding"/>
    <property type="evidence" value="ECO:0007669"/>
    <property type="project" value="UniProtKB-KW"/>
</dbReference>
<dbReference type="PANTHER" id="PTHR46213">
    <property type="entry name" value="TRANSCRIPTIONAL ACTIVATOR DEMETER"/>
    <property type="match status" value="1"/>
</dbReference>
<dbReference type="InterPro" id="IPR028924">
    <property type="entry name" value="Perm-CXXC"/>
</dbReference>
<evidence type="ECO:0000256" key="4">
    <source>
        <dbReference type="ARBA" id="ARBA00022485"/>
    </source>
</evidence>
<dbReference type="GO" id="GO:0019104">
    <property type="term" value="F:DNA N-glycosylase activity"/>
    <property type="evidence" value="ECO:0007669"/>
    <property type="project" value="InterPro"/>
</dbReference>
<gene>
    <name evidence="12" type="ORF">RHSIM_Rhsim03G0106400</name>
</gene>